<dbReference type="EC" id="2.7.7.6" evidence="7"/>
<comment type="subunit">
    <text evidence="7">The RNAP catalytic core consists of 2 alpha, 1 beta, 1 beta' and 1 omega subunit. When a sigma factor is associated with the core the holoenzyme is formed, which can initiate transcription.</text>
</comment>
<keyword evidence="3 7" id="KW-0548">Nucleotidyltransferase</keyword>
<accession>A0ABX4MII5</accession>
<keyword evidence="13" id="KW-1185">Reference proteome</keyword>
<dbReference type="InterPro" id="IPR015712">
    <property type="entry name" value="DNA-dir_RNA_pol_su2"/>
</dbReference>
<evidence type="ECO:0000313" key="12">
    <source>
        <dbReference type="EMBL" id="PIM95075.1"/>
    </source>
</evidence>
<reference evidence="12" key="1">
    <citation type="submission" date="2017-09" db="EMBL/GenBank/DDBJ databases">
        <authorList>
            <person name="Campbell M.A."/>
            <person name="Lukasik P."/>
            <person name="Simon C."/>
            <person name="McCutcheon J.P."/>
        </authorList>
    </citation>
    <scope>NUCLEOTIDE SEQUENCE [LARGE SCALE GENOMIC DNA]</scope>
    <source>
        <strain evidence="12">MAGCAS</strain>
    </source>
</reference>
<evidence type="ECO:0000313" key="13">
    <source>
        <dbReference type="Proteomes" id="UP000229707"/>
    </source>
</evidence>
<dbReference type="InterPro" id="IPR042107">
    <property type="entry name" value="DNA-dir_RNA_pol_bsu_ext_1_sf"/>
</dbReference>
<evidence type="ECO:0000256" key="6">
    <source>
        <dbReference type="RuleBase" id="RU000434"/>
    </source>
</evidence>
<comment type="catalytic activity">
    <reaction evidence="5 7">
        <text>RNA(n) + a ribonucleoside 5'-triphosphate = RNA(n+1) + diphosphate</text>
        <dbReference type="Rhea" id="RHEA:21248"/>
        <dbReference type="Rhea" id="RHEA-COMP:14527"/>
        <dbReference type="Rhea" id="RHEA-COMP:17342"/>
        <dbReference type="ChEBI" id="CHEBI:33019"/>
        <dbReference type="ChEBI" id="CHEBI:61557"/>
        <dbReference type="ChEBI" id="CHEBI:140395"/>
        <dbReference type="EC" id="2.7.7.6"/>
    </reaction>
</comment>
<sequence>MTGNEGGIMKGRISLSGIVGTEPVTNSRGIQQRLYNNVLWGCYNNQGIKISKLKLNLQGLFPFDNGRWSLEYTKVETYVLSRNTTAFDLNLEVIQYRSHTKMVYVFHRWWLNIPLMVLPTLSKDGTVHVDGIEKTLITQLARDDSVVFDQQNGVINLTTKSLKHLIIHGSRIKHGDCNSDLFSTMLVLKSKYSHLLKNILELKQLVFYKTKWRYLRWNKTSSDMNGCVYGRRRLLRQTKEIVGCCRKNKVVCAAVVTNQFWHVIINMGDELDLNTNPVVKHVSVLRVVEVLTPLDLELLRNISKLIGLNLCYRSDIGPENIRDVSLSLIGRCSLNDITCCNQNFGLDLLTKKDLILVWAKHVIKHTNLGPINCDIRTTRGCGDYLIDVVNNHLASVLNSWDESQSLEELNEEFTIDNDNMVINSLLTSNKHIQKRIDKYFNSSSFCQYLDQVNSLSELCHKHKLTCISEGGLTSQNVDNYVRDTKIWHLGKICPIDSPEGQNVGLILSLSNGANVDVNGCIITKYFKVYNGLVSNNVVYLNYYDCKNLKVAISHWNDSKTWILCLYRNVTVVIEKKFVDLTLTTEAQVFSPAVCLIPFLEHNDPTRVLMAANMLKQAIPLLKPQVPLIGTGEELTIMQNTRGNVTTRNDGMVISADSSKVVVYESDQCKHRVYLLPIINKSNQEMCQRVRTVVNPGQMLRSGDVIAECQSSCDGQMSLGANLLVAFMCWKGYNFEDSVILSENVVNKGIFNSLHITDLETTVMKTKHGDEWLSADITEIPMKYRRCLDSNGVVKEGSNVREGDVLVGKLVLREDIHDEKGVLLKVGMGVGRHKSHNIGGNKTDVEVESDQTDDLDDSDKATVGSGNEKFDGNGLIKNIEDDNMGYNIDGVDGGDDEDESGGQTSNVSLRVPNGIEHATVMEVERVKPNEERDGYDGAYEEYLFRFNVATKKYIKRCSVLSWKNMIGCFSVKSSFISENKHIQKALDLLFRHHLGYIHKIGNELLKKITKRLSSSDPNDGSKVLEVIKIKLLVKKSIKVGDKICGRHGNKGVISTIVPKEDMPFMADGTPIDIILNPLGVPSRMNLGQILETNFGLISYKLGLEFKHVLNMYNKTNSDHVLGTVMPKLTEIYPNIKHLTKETILMLLNELSNGVRISCSLFGSSVNQDINMFNKRLFTHGLNINEHNGQLQLYDGVTGLALRNKTTVGIIYMFKLNHLVDDKIHARSTGPYSIVVQQPLKGKSHKGGQRLGEMEVWALQSYGAAHLLRESITARCDDMLARNEIRQNILHGSLRYKAYQNEGIFVLIKELFAMCIDIKLIVQ</sequence>
<dbReference type="Gene3D" id="3.90.1100.10">
    <property type="match status" value="1"/>
</dbReference>
<name>A0ABX4MII5_9HYPH</name>
<keyword evidence="2 7" id="KW-0808">Transferase</keyword>
<dbReference type="PROSITE" id="PS01166">
    <property type="entry name" value="RNA_POL_BETA"/>
    <property type="match status" value="1"/>
</dbReference>
<evidence type="ECO:0000256" key="4">
    <source>
        <dbReference type="ARBA" id="ARBA00023163"/>
    </source>
</evidence>
<keyword evidence="4 7" id="KW-0804">Transcription</keyword>
<comment type="similarity">
    <text evidence="6">Belongs to the RNA polymerase beta chain family.</text>
</comment>
<dbReference type="InterPro" id="IPR007641">
    <property type="entry name" value="RNA_pol_Rpb2_7"/>
</dbReference>
<feature type="region of interest" description="Disordered" evidence="8">
    <location>
        <begin position="834"/>
        <end position="866"/>
    </location>
</feature>
<feature type="domain" description="RNA polymerase Rpb2" evidence="10">
    <location>
        <begin position="1245"/>
        <end position="1320"/>
    </location>
</feature>
<dbReference type="Gene3D" id="2.40.50.150">
    <property type="match status" value="1"/>
</dbReference>
<dbReference type="Pfam" id="PF04560">
    <property type="entry name" value="RNA_pol_Rpb2_7"/>
    <property type="match status" value="1"/>
</dbReference>
<dbReference type="Gene3D" id="2.30.150.10">
    <property type="entry name" value="DNA-directed RNA polymerase, beta subunit, external 1 domain"/>
    <property type="match status" value="1"/>
</dbReference>
<dbReference type="Gene3D" id="2.40.50.100">
    <property type="match status" value="1"/>
</dbReference>
<feature type="region of interest" description="Disordered" evidence="8">
    <location>
        <begin position="885"/>
        <end position="908"/>
    </location>
</feature>
<evidence type="ECO:0000256" key="1">
    <source>
        <dbReference type="ARBA" id="ARBA00022478"/>
    </source>
</evidence>
<proteinExistence type="inferred from homology"/>
<dbReference type="Pfam" id="PF04565">
    <property type="entry name" value="RNA_pol_Rpb2_3"/>
    <property type="match status" value="1"/>
</dbReference>
<evidence type="ECO:0000256" key="3">
    <source>
        <dbReference type="ARBA" id="ARBA00022695"/>
    </source>
</evidence>
<dbReference type="PANTHER" id="PTHR20856">
    <property type="entry name" value="DNA-DIRECTED RNA POLYMERASE I SUBUNIT 2"/>
    <property type="match status" value="1"/>
</dbReference>
<dbReference type="Pfam" id="PF00562">
    <property type="entry name" value="RNA_pol_Rpb2_6"/>
    <property type="match status" value="1"/>
</dbReference>
<evidence type="ECO:0000259" key="10">
    <source>
        <dbReference type="Pfam" id="PF04560"/>
    </source>
</evidence>
<feature type="compositionally biased region" description="Acidic residues" evidence="8">
    <location>
        <begin position="845"/>
        <end position="856"/>
    </location>
</feature>
<evidence type="ECO:0000256" key="2">
    <source>
        <dbReference type="ARBA" id="ARBA00022679"/>
    </source>
</evidence>
<feature type="domain" description="RNA polymerase Rpb2" evidence="11">
    <location>
        <begin position="447"/>
        <end position="515"/>
    </location>
</feature>
<dbReference type="SUPFAM" id="SSF64484">
    <property type="entry name" value="beta and beta-prime subunits of DNA dependent RNA-polymerase"/>
    <property type="match status" value="1"/>
</dbReference>
<dbReference type="InterPro" id="IPR007645">
    <property type="entry name" value="RNA_pol_Rpb2_3"/>
</dbReference>
<dbReference type="InterPro" id="IPR014724">
    <property type="entry name" value="RNA_pol_RPB2_OB-fold"/>
</dbReference>
<comment type="caution">
    <text evidence="12">The sequence shown here is derived from an EMBL/GenBank/DDBJ whole genome shotgun (WGS) entry which is preliminary data.</text>
</comment>
<dbReference type="Gene3D" id="3.90.1800.10">
    <property type="entry name" value="RNA polymerase alpha subunit dimerisation domain"/>
    <property type="match status" value="1"/>
</dbReference>
<evidence type="ECO:0000256" key="8">
    <source>
        <dbReference type="SAM" id="MobiDB-lite"/>
    </source>
</evidence>
<comment type="function">
    <text evidence="7">DNA-dependent RNA polymerase catalyzes the transcription of DNA into RNA using the four ribonucleoside triphosphates as substrates.</text>
</comment>
<evidence type="ECO:0000259" key="9">
    <source>
        <dbReference type="Pfam" id="PF00562"/>
    </source>
</evidence>
<dbReference type="GO" id="GO:0000428">
    <property type="term" value="C:DNA-directed RNA polymerase complex"/>
    <property type="evidence" value="ECO:0007669"/>
    <property type="project" value="UniProtKB-KW"/>
</dbReference>
<keyword evidence="1 7" id="KW-0240">DNA-directed RNA polymerase</keyword>
<dbReference type="GO" id="GO:0003899">
    <property type="term" value="F:DNA-directed RNA polymerase activity"/>
    <property type="evidence" value="ECO:0007669"/>
    <property type="project" value="UniProtKB-EC"/>
</dbReference>
<protein>
    <recommendedName>
        <fullName evidence="7">DNA-directed RNA polymerase subunit beta</fullName>
        <ecNumber evidence="7">2.7.7.6</ecNumber>
    </recommendedName>
</protein>
<dbReference type="Gene3D" id="2.40.270.10">
    <property type="entry name" value="DNA-directed RNA polymerase, subunit 2, domain 6"/>
    <property type="match status" value="2"/>
</dbReference>
<organism evidence="12 13">
    <name type="scientific">Candidatus Hodgkinia cicadicola</name>
    <dbReference type="NCBI Taxonomy" id="573658"/>
    <lineage>
        <taxon>Bacteria</taxon>
        <taxon>Pseudomonadati</taxon>
        <taxon>Pseudomonadota</taxon>
        <taxon>Alphaproteobacteria</taxon>
        <taxon>Hyphomicrobiales</taxon>
        <taxon>Candidatus Hodgkinia</taxon>
    </lineage>
</organism>
<dbReference type="InterPro" id="IPR007121">
    <property type="entry name" value="RNA_pol_bsu_CS"/>
</dbReference>
<evidence type="ECO:0000256" key="7">
    <source>
        <dbReference type="RuleBase" id="RU363031"/>
    </source>
</evidence>
<evidence type="ECO:0000259" key="11">
    <source>
        <dbReference type="Pfam" id="PF04565"/>
    </source>
</evidence>
<gene>
    <name evidence="12" type="primary">rpoB</name>
    <name evidence="12" type="ORF">MAGCAS_96</name>
</gene>
<dbReference type="InterPro" id="IPR037033">
    <property type="entry name" value="DNA-dir_RNAP_su2_hyb_sf"/>
</dbReference>
<dbReference type="EMBL" id="NXGL01000010">
    <property type="protein sequence ID" value="PIM95075.1"/>
    <property type="molecule type" value="Genomic_DNA"/>
</dbReference>
<dbReference type="InterPro" id="IPR007120">
    <property type="entry name" value="DNA-dir_RNAP_su2_dom"/>
</dbReference>
<evidence type="ECO:0000256" key="5">
    <source>
        <dbReference type="ARBA" id="ARBA00048552"/>
    </source>
</evidence>
<feature type="domain" description="DNA-directed RNA polymerase subunit 2 hybrid-binding" evidence="9">
    <location>
        <begin position="647"/>
        <end position="1243"/>
    </location>
</feature>
<dbReference type="Proteomes" id="UP000229707">
    <property type="component" value="Unassembled WGS sequence"/>
</dbReference>